<reference evidence="2" key="1">
    <citation type="journal article" date="2019" name="Int. J. Syst. Evol. Microbiol.">
        <title>The Global Catalogue of Microorganisms (GCM) 10K type strain sequencing project: providing services to taxonomists for standard genome sequencing and annotation.</title>
        <authorList>
            <consortium name="The Broad Institute Genomics Platform"/>
            <consortium name="The Broad Institute Genome Sequencing Center for Infectious Disease"/>
            <person name="Wu L."/>
            <person name="Ma J."/>
        </authorList>
    </citation>
    <scope>NUCLEOTIDE SEQUENCE [LARGE SCALE GENOMIC DNA]</scope>
    <source>
        <strain evidence="2">JCM 18514</strain>
    </source>
</reference>
<gene>
    <name evidence="1" type="ORF">GCM10023346_46740</name>
</gene>
<protein>
    <submittedName>
        <fullName evidence="1">Uncharacterized protein</fullName>
    </submittedName>
</protein>
<keyword evidence="2" id="KW-1185">Reference proteome</keyword>
<organism evidence="1 2">
    <name type="scientific">Arthrobacter gyeryongensis</name>
    <dbReference type="NCBI Taxonomy" id="1650592"/>
    <lineage>
        <taxon>Bacteria</taxon>
        <taxon>Bacillati</taxon>
        <taxon>Actinomycetota</taxon>
        <taxon>Actinomycetes</taxon>
        <taxon>Micrococcales</taxon>
        <taxon>Micrococcaceae</taxon>
        <taxon>Arthrobacter</taxon>
    </lineage>
</organism>
<comment type="caution">
    <text evidence="1">The sequence shown here is derived from an EMBL/GenBank/DDBJ whole genome shotgun (WGS) entry which is preliminary data.</text>
</comment>
<evidence type="ECO:0000313" key="2">
    <source>
        <dbReference type="Proteomes" id="UP001500200"/>
    </source>
</evidence>
<evidence type="ECO:0000313" key="1">
    <source>
        <dbReference type="EMBL" id="GAA5201721.1"/>
    </source>
</evidence>
<accession>A0ABP9SS59</accession>
<dbReference type="Proteomes" id="UP001500200">
    <property type="component" value="Unassembled WGS sequence"/>
</dbReference>
<name>A0ABP9SS59_9MICC</name>
<sequence>MMTTSDFKQEAQVLGTPTSQSLAEILGTTPDALAAELGPRLDRIRDAEREAERTTAEVRLY</sequence>
<proteinExistence type="predicted"/>
<dbReference type="EMBL" id="BAABKK010000038">
    <property type="protein sequence ID" value="GAA5201721.1"/>
    <property type="molecule type" value="Genomic_DNA"/>
</dbReference>
<dbReference type="RefSeq" id="WP_345453306.1">
    <property type="nucleotide sequence ID" value="NZ_BAABKK010000038.1"/>
</dbReference>